<dbReference type="SUPFAM" id="SSF160631">
    <property type="entry name" value="SMI1/KNR4-like"/>
    <property type="match status" value="1"/>
</dbReference>
<protein>
    <submittedName>
        <fullName evidence="3">SMI1/KNR4 family protein</fullName>
    </submittedName>
</protein>
<dbReference type="InterPro" id="IPR037883">
    <property type="entry name" value="Knr4/Smi1-like_sf"/>
</dbReference>
<dbReference type="Proteomes" id="UP000005940">
    <property type="component" value="Chromosome"/>
</dbReference>
<feature type="region of interest" description="Disordered" evidence="1">
    <location>
        <begin position="1"/>
        <end position="27"/>
    </location>
</feature>
<feature type="compositionally biased region" description="Basic and acidic residues" evidence="1">
    <location>
        <begin position="10"/>
        <end position="27"/>
    </location>
</feature>
<accession>A0A7G3UQ13</accession>
<proteinExistence type="predicted"/>
<dbReference type="InterPro" id="IPR018958">
    <property type="entry name" value="Knr4/Smi1-like_dom"/>
</dbReference>
<reference evidence="3 4" key="1">
    <citation type="journal article" date="2012" name="J. Bacteriol.">
        <title>Draft genome of Streptomyces tsukubaensis NRRL 18488, the producer of the clinically important immunosuppressant tacrolimus (FK506).</title>
        <authorList>
            <person name="Barreiro C."/>
            <person name="Prieto C."/>
            <person name="Sola-Landa A."/>
            <person name="Solera E."/>
            <person name="Martinez-Castro M."/>
            <person name="Perez-Redondo R."/>
            <person name="Garcia-Estrada C."/>
            <person name="Aparicio J.F."/>
            <person name="Fernandez-Martinez L.T."/>
            <person name="Santos-Aberturas J."/>
            <person name="Salehi-Najafabadi Z."/>
            <person name="Rodriguez-Garcia A."/>
            <person name="Tauch A."/>
            <person name="Martin J.F."/>
        </authorList>
    </citation>
    <scope>NUCLEOTIDE SEQUENCE [LARGE SCALE GENOMIC DNA]</scope>
    <source>
        <strain evidence="4">DSM 42081 / NBRC 108919 / NRRL 18488 / 9993</strain>
    </source>
</reference>
<dbReference type="Gene3D" id="3.40.1580.10">
    <property type="entry name" value="SMI1/KNR4-like"/>
    <property type="match status" value="1"/>
</dbReference>
<gene>
    <name evidence="3" type="ORF">STSU_014980</name>
</gene>
<dbReference type="Pfam" id="PF09346">
    <property type="entry name" value="SMI1_KNR4"/>
    <property type="match status" value="1"/>
</dbReference>
<name>A0A7G3UQ13_STRT9</name>
<evidence type="ECO:0000259" key="2">
    <source>
        <dbReference type="SMART" id="SM00860"/>
    </source>
</evidence>
<feature type="domain" description="Knr4/Smi1-like" evidence="2">
    <location>
        <begin position="24"/>
        <end position="183"/>
    </location>
</feature>
<dbReference type="AlphaFoldDB" id="A0A7G3UQ13"/>
<evidence type="ECO:0000313" key="3">
    <source>
        <dbReference type="EMBL" id="QKM71621.1"/>
    </source>
</evidence>
<organism evidence="3 4">
    <name type="scientific">Streptomyces tsukubensis (strain DSM 42081 / NBRC 108919 / NRRL 18488 / 9993)</name>
    <dbReference type="NCBI Taxonomy" id="1114943"/>
    <lineage>
        <taxon>Bacteria</taxon>
        <taxon>Bacillati</taxon>
        <taxon>Actinomycetota</taxon>
        <taxon>Actinomycetes</taxon>
        <taxon>Kitasatosporales</taxon>
        <taxon>Streptomycetaceae</taxon>
        <taxon>Streptomyces</taxon>
    </lineage>
</organism>
<dbReference type="EMBL" id="CP029159">
    <property type="protein sequence ID" value="QKM71621.1"/>
    <property type="molecule type" value="Genomic_DNA"/>
</dbReference>
<evidence type="ECO:0000256" key="1">
    <source>
        <dbReference type="SAM" id="MobiDB-lite"/>
    </source>
</evidence>
<sequence length="190" mass="21383">MGPTPDEERDPSRPRERRGDGGPRLTEDEIREAEAEFGITFPAEYRTYLLEPFGVRGVNPLRRTPEGWRWETSYTIDYHLLATDFPHPDTDPDALMPSRDDFSDPAAFDAAYEAWDAEMNAYMDRMTAGCVVIQDDGCGFSTLLVVTGPLAGTVWFDATATTERIMPLKSGGRSCTFDNWVRGRTRSTPF</sequence>
<keyword evidence="4" id="KW-1185">Reference proteome</keyword>
<evidence type="ECO:0000313" key="4">
    <source>
        <dbReference type="Proteomes" id="UP000005940"/>
    </source>
</evidence>
<dbReference type="SMART" id="SM00860">
    <property type="entry name" value="SMI1_KNR4"/>
    <property type="match status" value="1"/>
</dbReference>